<dbReference type="AlphaFoldDB" id="A0A1G9WT23"/>
<proteinExistence type="predicted"/>
<evidence type="ECO:0000259" key="1">
    <source>
        <dbReference type="Pfam" id="PF00462"/>
    </source>
</evidence>
<dbReference type="EMBL" id="FNHZ01000003">
    <property type="protein sequence ID" value="SDM87345.1"/>
    <property type="molecule type" value="Genomic_DNA"/>
</dbReference>
<evidence type="ECO:0000313" key="2">
    <source>
        <dbReference type="EMBL" id="SDM87345.1"/>
    </source>
</evidence>
<dbReference type="SUPFAM" id="SSF52833">
    <property type="entry name" value="Thioredoxin-like"/>
    <property type="match status" value="1"/>
</dbReference>
<dbReference type="InterPro" id="IPR002109">
    <property type="entry name" value="Glutaredoxin"/>
</dbReference>
<organism evidence="2 3">
    <name type="scientific">Lachnospira pectinoschiza</name>
    <dbReference type="NCBI Taxonomy" id="28052"/>
    <lineage>
        <taxon>Bacteria</taxon>
        <taxon>Bacillati</taxon>
        <taxon>Bacillota</taxon>
        <taxon>Clostridia</taxon>
        <taxon>Lachnospirales</taxon>
        <taxon>Lachnospiraceae</taxon>
        <taxon>Lachnospira</taxon>
    </lineage>
</organism>
<sequence length="104" mass="11882">MLKVYGSEMCPDCINCKRNFDDNGIEYTYIDINKNLKDLKDFLKMRDENPIFDRLKAIGDIGIPAIVMEDDTVFTDWEGFLSERNLPITYENVGKACSIDGKGC</sequence>
<evidence type="ECO:0000313" key="3">
    <source>
        <dbReference type="Proteomes" id="UP000187651"/>
    </source>
</evidence>
<dbReference type="InterPro" id="IPR036249">
    <property type="entry name" value="Thioredoxin-like_sf"/>
</dbReference>
<keyword evidence="3" id="KW-1185">Reference proteome</keyword>
<dbReference type="Proteomes" id="UP000187651">
    <property type="component" value="Unassembled WGS sequence"/>
</dbReference>
<name>A0A1G9WT23_9FIRM</name>
<dbReference type="Pfam" id="PF00462">
    <property type="entry name" value="Glutaredoxin"/>
    <property type="match status" value="1"/>
</dbReference>
<accession>A0A1G9WT23</accession>
<dbReference type="OrthoDB" id="5679012at2"/>
<reference evidence="3" key="1">
    <citation type="submission" date="2016-10" db="EMBL/GenBank/DDBJ databases">
        <authorList>
            <person name="Varghese N."/>
            <person name="Submissions S."/>
        </authorList>
    </citation>
    <scope>NUCLEOTIDE SEQUENCE [LARGE SCALE GENOMIC DNA]</scope>
    <source>
        <strain evidence="3">M83</strain>
    </source>
</reference>
<protein>
    <submittedName>
        <fullName evidence="2">Glutaredoxin-related protein</fullName>
    </submittedName>
</protein>
<dbReference type="RefSeq" id="WP_027431695.1">
    <property type="nucleotide sequence ID" value="NZ_FNHZ01000003.1"/>
</dbReference>
<dbReference type="Gene3D" id="3.40.30.10">
    <property type="entry name" value="Glutaredoxin"/>
    <property type="match status" value="1"/>
</dbReference>
<feature type="domain" description="Glutaredoxin" evidence="1">
    <location>
        <begin position="3"/>
        <end position="43"/>
    </location>
</feature>
<gene>
    <name evidence="2" type="ORF">SAMN05216544_1323</name>
</gene>